<reference evidence="1 2" key="1">
    <citation type="journal article" date="2019" name="Genome Biol. Evol.">
        <title>Insights into the evolution of the New World diploid cottons (Gossypium, subgenus Houzingenia) based on genome sequencing.</title>
        <authorList>
            <person name="Grover C.E."/>
            <person name="Arick M.A. 2nd"/>
            <person name="Thrash A."/>
            <person name="Conover J.L."/>
            <person name="Sanders W.S."/>
            <person name="Peterson D.G."/>
            <person name="Frelichowski J.E."/>
            <person name="Scheffler J.A."/>
            <person name="Scheffler B.E."/>
            <person name="Wendel J.F."/>
        </authorList>
    </citation>
    <scope>NUCLEOTIDE SEQUENCE [LARGE SCALE GENOMIC DNA]</scope>
    <source>
        <strain evidence="1">8</strain>
        <tissue evidence="1">Leaf</tissue>
    </source>
</reference>
<evidence type="ECO:0000313" key="2">
    <source>
        <dbReference type="Proteomes" id="UP000593568"/>
    </source>
</evidence>
<dbReference type="InterPro" id="IPR019389">
    <property type="entry name" value="Selenoprotein_T"/>
</dbReference>
<evidence type="ECO:0000313" key="1">
    <source>
        <dbReference type="EMBL" id="MBA0772124.1"/>
    </source>
</evidence>
<organism evidence="1 2">
    <name type="scientific">Gossypium trilobum</name>
    <dbReference type="NCBI Taxonomy" id="34281"/>
    <lineage>
        <taxon>Eukaryota</taxon>
        <taxon>Viridiplantae</taxon>
        <taxon>Streptophyta</taxon>
        <taxon>Embryophyta</taxon>
        <taxon>Tracheophyta</taxon>
        <taxon>Spermatophyta</taxon>
        <taxon>Magnoliopsida</taxon>
        <taxon>eudicotyledons</taxon>
        <taxon>Gunneridae</taxon>
        <taxon>Pentapetalae</taxon>
        <taxon>rosids</taxon>
        <taxon>malvids</taxon>
        <taxon>Malvales</taxon>
        <taxon>Malvaceae</taxon>
        <taxon>Malvoideae</taxon>
        <taxon>Gossypium</taxon>
    </lineage>
</organism>
<protein>
    <submittedName>
        <fullName evidence="1">Uncharacterized protein</fullName>
    </submittedName>
</protein>
<dbReference type="GO" id="GO:0004791">
    <property type="term" value="F:thioredoxin-disulfide reductase (NADPH) activity"/>
    <property type="evidence" value="ECO:0007669"/>
    <property type="project" value="TreeGrafter"/>
</dbReference>
<proteinExistence type="predicted"/>
<dbReference type="PANTHER" id="PTHR13544">
    <property type="entry name" value="SELENOPROTEIN T"/>
    <property type="match status" value="1"/>
</dbReference>
<name>A0A7J9EH68_9ROSI</name>
<sequence length="134" mass="15377">SLSVSTPTFNTSLFQKLHVHHHHHHRHHPHLPKPPLNPETLDISIQGTTLAMKKMLEVQFPRIDVIFDNYPPSLSKSLLSKVVPVFKFGVIWIMMAREQIFPMIGIMTPPLWYYSLRANSFGSIVTAWLLGNVM</sequence>
<gene>
    <name evidence="1" type="ORF">Gotri_007558</name>
</gene>
<dbReference type="PANTHER" id="PTHR13544:SF12">
    <property type="entry name" value="SELT-LIKE PROTEIN"/>
    <property type="match status" value="1"/>
</dbReference>
<comment type="caution">
    <text evidence="1">The sequence shown here is derived from an EMBL/GenBank/DDBJ whole genome shotgun (WGS) entry which is preliminary data.</text>
</comment>
<accession>A0A7J9EH68</accession>
<dbReference type="AlphaFoldDB" id="A0A7J9EH68"/>
<dbReference type="GO" id="GO:0005789">
    <property type="term" value="C:endoplasmic reticulum membrane"/>
    <property type="evidence" value="ECO:0007669"/>
    <property type="project" value="TreeGrafter"/>
</dbReference>
<keyword evidence="2" id="KW-1185">Reference proteome</keyword>
<dbReference type="GO" id="GO:0045454">
    <property type="term" value="P:cell redox homeostasis"/>
    <property type="evidence" value="ECO:0007669"/>
    <property type="project" value="TreeGrafter"/>
</dbReference>
<dbReference type="Proteomes" id="UP000593568">
    <property type="component" value="Unassembled WGS sequence"/>
</dbReference>
<dbReference type="EMBL" id="JABEZW010000008">
    <property type="protein sequence ID" value="MBA0772124.1"/>
    <property type="molecule type" value="Genomic_DNA"/>
</dbReference>
<feature type="non-terminal residue" evidence="1">
    <location>
        <position position="134"/>
    </location>
</feature>